<evidence type="ECO:0000256" key="4">
    <source>
        <dbReference type="ARBA" id="ARBA00022840"/>
    </source>
</evidence>
<dbReference type="GO" id="GO:0003697">
    <property type="term" value="F:single-stranded DNA binding"/>
    <property type="evidence" value="ECO:0007669"/>
    <property type="project" value="InterPro"/>
</dbReference>
<evidence type="ECO:0000256" key="3">
    <source>
        <dbReference type="ARBA" id="ARBA00022741"/>
    </source>
</evidence>
<evidence type="ECO:0000256" key="2">
    <source>
        <dbReference type="ARBA" id="ARBA00015553"/>
    </source>
</evidence>
<dbReference type="GO" id="GO:0005524">
    <property type="term" value="F:ATP binding"/>
    <property type="evidence" value="ECO:0007669"/>
    <property type="project" value="UniProtKB-KW"/>
</dbReference>
<evidence type="ECO:0000313" key="12">
    <source>
        <dbReference type="Proteomes" id="UP000266042"/>
    </source>
</evidence>
<dbReference type="InterPro" id="IPR020587">
    <property type="entry name" value="RecA_monomer-monomer_interface"/>
</dbReference>
<keyword evidence="4" id="KW-0067">ATP-binding</keyword>
<evidence type="ECO:0000313" key="10">
    <source>
        <dbReference type="EMBL" id="RIE11812.1"/>
    </source>
</evidence>
<dbReference type="Proteomes" id="UP000265724">
    <property type="component" value="Unassembled WGS sequence"/>
</dbReference>
<dbReference type="PRINTS" id="PR00142">
    <property type="entry name" value="RECA"/>
</dbReference>
<evidence type="ECO:0000256" key="1">
    <source>
        <dbReference type="ARBA" id="ARBA00009391"/>
    </source>
</evidence>
<dbReference type="GO" id="GO:0006281">
    <property type="term" value="P:DNA repair"/>
    <property type="evidence" value="ECO:0007669"/>
    <property type="project" value="InterPro"/>
</dbReference>
<dbReference type="InterPro" id="IPR049428">
    <property type="entry name" value="RecA-like_N"/>
</dbReference>
<comment type="similarity">
    <text evidence="1">Belongs to the RecA family.</text>
</comment>
<evidence type="ECO:0000256" key="6">
    <source>
        <dbReference type="SAM" id="MobiDB-lite"/>
    </source>
</evidence>
<evidence type="ECO:0000256" key="5">
    <source>
        <dbReference type="ARBA" id="ARBA00023172"/>
    </source>
</evidence>
<feature type="region of interest" description="Disordered" evidence="6">
    <location>
        <begin position="1"/>
        <end position="20"/>
    </location>
</feature>
<keyword evidence="5" id="KW-0233">DNA recombination</keyword>
<dbReference type="PROSITE" id="PS50162">
    <property type="entry name" value="RECA_2"/>
    <property type="match status" value="1"/>
</dbReference>
<organism evidence="10 12">
    <name type="scientific">Candidatus Cryosericum hinesii</name>
    <dbReference type="NCBI Taxonomy" id="2290915"/>
    <lineage>
        <taxon>Bacteria</taxon>
        <taxon>Pseudomonadati</taxon>
        <taxon>Caldisericota/Cryosericota group</taxon>
        <taxon>Candidatus Cryosericota</taxon>
        <taxon>Candidatus Cryosericia</taxon>
        <taxon>Candidatus Cryosericales</taxon>
        <taxon>Candidatus Cryosericaceae</taxon>
        <taxon>Candidatus Cryosericum</taxon>
    </lineage>
</organism>
<dbReference type="PANTHER" id="PTHR45900:SF1">
    <property type="entry name" value="MITOCHONDRIAL DNA REPAIR PROTEIN RECA HOMOLOG-RELATED"/>
    <property type="match status" value="1"/>
</dbReference>
<feature type="domain" description="RecA family profile 2" evidence="8">
    <location>
        <begin position="213"/>
        <end position="271"/>
    </location>
</feature>
<dbReference type="PROSITE" id="PS50163">
    <property type="entry name" value="RECA_3"/>
    <property type="match status" value="1"/>
</dbReference>
<dbReference type="SUPFAM" id="SSF52540">
    <property type="entry name" value="P-loop containing nucleoside triphosphate hydrolases"/>
    <property type="match status" value="1"/>
</dbReference>
<accession>A0A398D8W9</accession>
<dbReference type="InterPro" id="IPR013765">
    <property type="entry name" value="DNA_recomb/repair_RecA"/>
</dbReference>
<keyword evidence="11" id="KW-1185">Reference proteome</keyword>
<evidence type="ECO:0000313" key="9">
    <source>
        <dbReference type="EMBL" id="RIE11442.1"/>
    </source>
</evidence>
<dbReference type="AlphaFoldDB" id="A0A398D8W9"/>
<dbReference type="Pfam" id="PF00154">
    <property type="entry name" value="RecA_N"/>
    <property type="match status" value="1"/>
</dbReference>
<gene>
    <name evidence="9" type="ORF">SMC2_09130</name>
    <name evidence="10" type="ORF">SMC3_08480</name>
</gene>
<dbReference type="EMBL" id="QXIW01000033">
    <property type="protein sequence ID" value="RIE11812.1"/>
    <property type="molecule type" value="Genomic_DNA"/>
</dbReference>
<dbReference type="GO" id="GO:0140664">
    <property type="term" value="F:ATP-dependent DNA damage sensor activity"/>
    <property type="evidence" value="ECO:0007669"/>
    <property type="project" value="InterPro"/>
</dbReference>
<comment type="caution">
    <text evidence="10">The sequence shown here is derived from an EMBL/GenBank/DDBJ whole genome shotgun (WGS) entry which is preliminary data.</text>
</comment>
<dbReference type="InterPro" id="IPR027417">
    <property type="entry name" value="P-loop_NTPase"/>
</dbReference>
<dbReference type="Proteomes" id="UP000266042">
    <property type="component" value="Unassembled WGS sequence"/>
</dbReference>
<sequence>MNFRIPRAAPRYSSSGWKGCGSSPASRRLLLAANVLEIVHRQFTAPVAVLGSGIPAIDRITGIGGYPRGRITELFGTASSGKSALAVACCLNAAALGLTVVWIDLEHSLTAKLPLDPGPSARDILLLEPQTAEDAVDMAVILLERADIDLLVMDSAIAMNPSRRPEGMPSNMARAEMVGRALRKLTTLVARRQCVMLFLSRSYLMAVPASVASIGGGALRSFASLRLKTTQEQLSMDEGDLSSFAVRVRIVKNKLAPPEHEALLYYSLADGTLAEEPPAMVAEEPGEEPWP</sequence>
<evidence type="ECO:0000259" key="7">
    <source>
        <dbReference type="PROSITE" id="PS50162"/>
    </source>
</evidence>
<feature type="domain" description="RecA family profile 1" evidence="7">
    <location>
        <begin position="46"/>
        <end position="202"/>
    </location>
</feature>
<dbReference type="Gene3D" id="3.40.50.300">
    <property type="entry name" value="P-loop containing nucleotide triphosphate hydrolases"/>
    <property type="match status" value="1"/>
</dbReference>
<dbReference type="EMBL" id="QXIX01000062">
    <property type="protein sequence ID" value="RIE11442.1"/>
    <property type="molecule type" value="Genomic_DNA"/>
</dbReference>
<protein>
    <recommendedName>
        <fullName evidence="2">Protein RecA</fullName>
    </recommendedName>
</protein>
<dbReference type="GO" id="GO:0006310">
    <property type="term" value="P:DNA recombination"/>
    <property type="evidence" value="ECO:0007669"/>
    <property type="project" value="UniProtKB-KW"/>
</dbReference>
<dbReference type="InterPro" id="IPR020588">
    <property type="entry name" value="RecA_ATP-bd"/>
</dbReference>
<dbReference type="PANTHER" id="PTHR45900">
    <property type="entry name" value="RECA"/>
    <property type="match status" value="1"/>
</dbReference>
<reference evidence="11 12" key="1">
    <citation type="submission" date="2018-09" db="EMBL/GenBank/DDBJ databases">
        <title>Discovery and Ecogenomic Context for Candidatus Cryosericales, a Global Caldiserica Order Active in Thawing Permafrost.</title>
        <authorList>
            <person name="Martinez M.A."/>
            <person name="Woodcroft B.J."/>
            <person name="Ignacio Espinoza J.C."/>
            <person name="Zayed A."/>
            <person name="Singleton C.M."/>
            <person name="Boyd J."/>
            <person name="Li Y.-F."/>
            <person name="Purvine S."/>
            <person name="Maughan H."/>
            <person name="Hodgkins S.B."/>
            <person name="Anderson D."/>
            <person name="Sederholm M."/>
            <person name="Temperton B."/>
            <person name="Saleska S.R."/>
            <person name="Tyson G.W."/>
            <person name="Rich V.I."/>
        </authorList>
    </citation>
    <scope>NUCLEOTIDE SEQUENCE [LARGE SCALE GENOMIC DNA]</scope>
    <source>
        <strain evidence="9 11">SMC2</strain>
        <strain evidence="10 12">SMC3</strain>
    </source>
</reference>
<proteinExistence type="inferred from homology"/>
<name>A0A398D8W9_9BACT</name>
<evidence type="ECO:0000313" key="11">
    <source>
        <dbReference type="Proteomes" id="UP000265724"/>
    </source>
</evidence>
<evidence type="ECO:0000259" key="8">
    <source>
        <dbReference type="PROSITE" id="PS50163"/>
    </source>
</evidence>
<keyword evidence="3" id="KW-0547">Nucleotide-binding</keyword>